<dbReference type="GO" id="GO:0019150">
    <property type="term" value="F:D-ribulokinase activity"/>
    <property type="evidence" value="ECO:0007669"/>
    <property type="project" value="TreeGrafter"/>
</dbReference>
<accession>A0A845SJC7</accession>
<comment type="catalytic activity">
    <reaction evidence="7 9">
        <text>L-ribulose + ATP = L-ribulose 5-phosphate + ADP + H(+)</text>
        <dbReference type="Rhea" id="RHEA:22072"/>
        <dbReference type="ChEBI" id="CHEBI:15378"/>
        <dbReference type="ChEBI" id="CHEBI:16880"/>
        <dbReference type="ChEBI" id="CHEBI:30616"/>
        <dbReference type="ChEBI" id="CHEBI:58226"/>
        <dbReference type="ChEBI" id="CHEBI:456216"/>
        <dbReference type="EC" id="2.7.1.16"/>
    </reaction>
</comment>
<dbReference type="GO" id="GO:0008741">
    <property type="term" value="F:ribulokinase activity"/>
    <property type="evidence" value="ECO:0007669"/>
    <property type="project" value="UniProtKB-UniRule"/>
</dbReference>
<evidence type="ECO:0000313" key="12">
    <source>
        <dbReference type="EMBL" id="NDL63116.1"/>
    </source>
</evidence>
<dbReference type="PANTHER" id="PTHR43435:SF4">
    <property type="entry name" value="FGGY CARBOHYDRATE KINASE DOMAIN-CONTAINING PROTEIN"/>
    <property type="match status" value="1"/>
</dbReference>
<evidence type="ECO:0000256" key="7">
    <source>
        <dbReference type="HAMAP-Rule" id="MF_00520"/>
    </source>
</evidence>
<dbReference type="CDD" id="cd07781">
    <property type="entry name" value="ASKHA_NBD_FGGY_L-RBK"/>
    <property type="match status" value="1"/>
</dbReference>
<protein>
    <recommendedName>
        <fullName evidence="7 8">Ribulokinase</fullName>
        <ecNumber evidence="7 8">2.7.1.16</ecNumber>
    </recommendedName>
</protein>
<comment type="catalytic activity">
    <reaction evidence="7">
        <text>D-ribulose + ATP = D-ribulose 5-phosphate + ADP + H(+)</text>
        <dbReference type="Rhea" id="RHEA:17601"/>
        <dbReference type="ChEBI" id="CHEBI:15378"/>
        <dbReference type="ChEBI" id="CHEBI:17173"/>
        <dbReference type="ChEBI" id="CHEBI:30616"/>
        <dbReference type="ChEBI" id="CHEBI:58121"/>
        <dbReference type="ChEBI" id="CHEBI:456216"/>
        <dbReference type="EC" id="2.7.1.16"/>
    </reaction>
</comment>
<keyword evidence="13" id="KW-1185">Reference proteome</keyword>
<feature type="domain" description="Carbohydrate kinase FGGY C-terminal" evidence="11">
    <location>
        <begin position="293"/>
        <end position="504"/>
    </location>
</feature>
<name>A0A845SJC7_9GAMM</name>
<keyword evidence="2 7" id="KW-0547">Nucleotide-binding</keyword>
<reference evidence="12 13" key="1">
    <citation type="submission" date="2019-12" db="EMBL/GenBank/DDBJ databases">
        <authorList>
            <person name="Lee S.D."/>
        </authorList>
    </citation>
    <scope>NUCLEOTIDE SEQUENCE [LARGE SCALE GENOMIC DNA]</scope>
    <source>
        <strain evidence="12 13">SAP-6</strain>
    </source>
</reference>
<dbReference type="InterPro" id="IPR018485">
    <property type="entry name" value="FGGY_C"/>
</dbReference>
<feature type="domain" description="Carbohydrate kinase FGGY N-terminal" evidence="10">
    <location>
        <begin position="7"/>
        <end position="193"/>
    </location>
</feature>
<dbReference type="PANTHER" id="PTHR43435">
    <property type="entry name" value="RIBULOKINASE"/>
    <property type="match status" value="1"/>
</dbReference>
<dbReference type="GO" id="GO:0019569">
    <property type="term" value="P:L-arabinose catabolic process to D-xylulose 5-phosphate"/>
    <property type="evidence" value="ECO:0007669"/>
    <property type="project" value="UniProtKB-UniRule"/>
</dbReference>
<dbReference type="EC" id="2.7.1.16" evidence="7 8"/>
<dbReference type="InterPro" id="IPR005929">
    <property type="entry name" value="Ribulokinase"/>
</dbReference>
<evidence type="ECO:0000256" key="5">
    <source>
        <dbReference type="ARBA" id="ARBA00022935"/>
    </source>
</evidence>
<dbReference type="Proteomes" id="UP000461443">
    <property type="component" value="Unassembled WGS sequence"/>
</dbReference>
<evidence type="ECO:0000256" key="4">
    <source>
        <dbReference type="ARBA" id="ARBA00022840"/>
    </source>
</evidence>
<comment type="pathway">
    <text evidence="7 9">Carbohydrate degradation; L-arabinose degradation via L-ribulose; D-xylulose 5-phosphate from L-arabinose (bacterial route): step 2/3.</text>
</comment>
<evidence type="ECO:0000259" key="11">
    <source>
        <dbReference type="Pfam" id="PF02782"/>
    </source>
</evidence>
<proteinExistence type="inferred from homology"/>
<dbReference type="AlphaFoldDB" id="A0A845SJC7"/>
<dbReference type="GO" id="GO:0005737">
    <property type="term" value="C:cytoplasm"/>
    <property type="evidence" value="ECO:0007669"/>
    <property type="project" value="TreeGrafter"/>
</dbReference>
<evidence type="ECO:0000259" key="10">
    <source>
        <dbReference type="Pfam" id="PF00370"/>
    </source>
</evidence>
<comment type="similarity">
    <text evidence="7 9">Belongs to the ribulokinase family.</text>
</comment>
<evidence type="ECO:0000256" key="9">
    <source>
        <dbReference type="RuleBase" id="RU003455"/>
    </source>
</evidence>
<evidence type="ECO:0000256" key="2">
    <source>
        <dbReference type="ARBA" id="ARBA00022741"/>
    </source>
</evidence>
<dbReference type="EMBL" id="WUBS01000006">
    <property type="protein sequence ID" value="NDL63116.1"/>
    <property type="molecule type" value="Genomic_DNA"/>
</dbReference>
<evidence type="ECO:0000256" key="1">
    <source>
        <dbReference type="ARBA" id="ARBA00022679"/>
    </source>
</evidence>
<sequence length="561" mass="60931">MTEEAISLGLDFGSDSVRALAVGCQSGKELATEVVWYPRWREGQYCKPAHNQFRHHPNDYLESMEQAIRAVVAALSPAQRRQIAGIGVDTTGSTPAPIDDEGRVLALRPEFADNPNAMFILWKDHTSIEEAEAINQLCHDGAHPDYTRYIGGVYSSEWFWAKILHITRQDVQVRQQAVSWIELCDWIPAVMSGTTRPRDIKRGRCAAGHKSLWHPDWGGVPPKDFLHALDPVLTEHLQYPLFTDTYTAEVPVGRITAEWARKLGLPETVTIAGGAFDCHIGAVGAGAQPYTLVKVIGTSTCDILIADEQRVGARTIAGICGQVDGSVVPGFTGLEAGQSAFGDIYAWFGRLLGWPLKQAVQQNPALKPALDAIQDQMLTALAQAWVKEPSLEHLPVVLDWFNGRRTPYANQRLQGVISGLNLGTDAPALFGGLIAATAFGARAIMECFETQGIPVENVLVLGGIARKSPVIMQVCADVMNRPLQLVASDQCCALGAAIFGAVAAGVHADIAGAQRSMASRIERTLQPDPARVEQFQRLYQRYQQWGTLAEPAYAAATPAGL</sequence>
<comment type="caution">
    <text evidence="12">The sequence shown here is derived from an EMBL/GenBank/DDBJ whole genome shotgun (WGS) entry which is preliminary data.</text>
</comment>
<evidence type="ECO:0000256" key="6">
    <source>
        <dbReference type="ARBA" id="ARBA00023277"/>
    </source>
</evidence>
<keyword evidence="3 7" id="KW-0418">Kinase</keyword>
<dbReference type="HAMAP" id="MF_00520">
    <property type="entry name" value="Ribulokinase"/>
    <property type="match status" value="1"/>
</dbReference>
<keyword evidence="5 7" id="KW-0054">Arabinose catabolism</keyword>
<dbReference type="PIRSF" id="PIRSF000538">
    <property type="entry name" value="GlpK"/>
    <property type="match status" value="1"/>
</dbReference>
<dbReference type="SUPFAM" id="SSF53067">
    <property type="entry name" value="Actin-like ATPase domain"/>
    <property type="match status" value="2"/>
</dbReference>
<organism evidence="12 13">
    <name type="scientific">Acerihabitans arboris</name>
    <dbReference type="NCBI Taxonomy" id="2691583"/>
    <lineage>
        <taxon>Bacteria</taxon>
        <taxon>Pseudomonadati</taxon>
        <taxon>Pseudomonadota</taxon>
        <taxon>Gammaproteobacteria</taxon>
        <taxon>Enterobacterales</taxon>
        <taxon>Pectobacteriaceae</taxon>
        <taxon>Acerihabitans</taxon>
    </lineage>
</organism>
<keyword evidence="1 7" id="KW-0808">Transferase</keyword>
<reference evidence="12 13" key="2">
    <citation type="submission" date="2020-02" db="EMBL/GenBank/DDBJ databases">
        <title>The new genus of Enterobacteriales.</title>
        <authorList>
            <person name="Kim I.S."/>
        </authorList>
    </citation>
    <scope>NUCLEOTIDE SEQUENCE [LARGE SCALE GENOMIC DNA]</scope>
    <source>
        <strain evidence="12 13">SAP-6</strain>
    </source>
</reference>
<evidence type="ECO:0000313" key="13">
    <source>
        <dbReference type="Proteomes" id="UP000461443"/>
    </source>
</evidence>
<keyword evidence="4 7" id="KW-0067">ATP-binding</keyword>
<dbReference type="Pfam" id="PF02782">
    <property type="entry name" value="FGGY_C"/>
    <property type="match status" value="1"/>
</dbReference>
<dbReference type="GO" id="GO:0005524">
    <property type="term" value="F:ATP binding"/>
    <property type="evidence" value="ECO:0007669"/>
    <property type="project" value="UniProtKB-UniRule"/>
</dbReference>
<evidence type="ECO:0000256" key="3">
    <source>
        <dbReference type="ARBA" id="ARBA00022777"/>
    </source>
</evidence>
<dbReference type="RefSeq" id="WP_162365830.1">
    <property type="nucleotide sequence ID" value="NZ_WUBS01000006.1"/>
</dbReference>
<dbReference type="UniPathway" id="UPA00145">
    <property type="reaction ID" value="UER00566"/>
</dbReference>
<dbReference type="InterPro" id="IPR000577">
    <property type="entry name" value="Carb_kinase_FGGY"/>
</dbReference>
<keyword evidence="6 7" id="KW-0119">Carbohydrate metabolism</keyword>
<dbReference type="Gene3D" id="3.30.420.40">
    <property type="match status" value="1"/>
</dbReference>
<dbReference type="InterPro" id="IPR043129">
    <property type="entry name" value="ATPase_NBD"/>
</dbReference>
<dbReference type="Gene3D" id="1.20.58.2240">
    <property type="match status" value="1"/>
</dbReference>
<dbReference type="NCBIfam" id="NF003154">
    <property type="entry name" value="PRK04123.1"/>
    <property type="match status" value="1"/>
</dbReference>
<dbReference type="Pfam" id="PF00370">
    <property type="entry name" value="FGGY_N"/>
    <property type="match status" value="1"/>
</dbReference>
<evidence type="ECO:0000256" key="8">
    <source>
        <dbReference type="NCBIfam" id="TIGR01234"/>
    </source>
</evidence>
<dbReference type="NCBIfam" id="TIGR01234">
    <property type="entry name" value="L-ribulokinase"/>
    <property type="match status" value="1"/>
</dbReference>
<dbReference type="InterPro" id="IPR018484">
    <property type="entry name" value="FGGY_N"/>
</dbReference>
<gene>
    <name evidence="7" type="primary">araB</name>
    <name evidence="12" type="ORF">GRH90_10200</name>
</gene>